<accession>A0ABU3GFP9</accession>
<feature type="transmembrane region" description="Helical" evidence="1">
    <location>
        <begin position="103"/>
        <end position="131"/>
    </location>
</feature>
<gene>
    <name evidence="2" type="ORF">Q9S78_00625</name>
</gene>
<feature type="transmembrane region" description="Helical" evidence="1">
    <location>
        <begin position="69"/>
        <end position="91"/>
    </location>
</feature>
<comment type="caution">
    <text evidence="2">The sequence shown here is derived from an EMBL/GenBank/DDBJ whole genome shotgun (WGS) entry which is preliminary data.</text>
</comment>
<name>A0ABU3GFP9_9MICO</name>
<keyword evidence="1" id="KW-1133">Transmembrane helix</keyword>
<keyword evidence="1" id="KW-0472">Membrane</keyword>
<protein>
    <submittedName>
        <fullName evidence="2">Uncharacterized protein</fullName>
    </submittedName>
</protein>
<evidence type="ECO:0000256" key="1">
    <source>
        <dbReference type="SAM" id="Phobius"/>
    </source>
</evidence>
<reference evidence="2 3" key="1">
    <citation type="submission" date="2023-08" db="EMBL/GenBank/DDBJ databases">
        <title>Microbacterium aquilitoris sp. nov. and Microbacterium gwkjibeachense sp. nov., isolated from beach.</title>
        <authorList>
            <person name="Lee S.D."/>
            <person name="Yang H."/>
            <person name="Kim I."/>
        </authorList>
    </citation>
    <scope>NUCLEOTIDE SEQUENCE [LARGE SCALE GENOMIC DNA]</scope>
    <source>
        <strain evidence="2 3">KSW-18</strain>
    </source>
</reference>
<proteinExistence type="predicted"/>
<keyword evidence="3" id="KW-1185">Reference proteome</keyword>
<dbReference type="Proteomes" id="UP001262835">
    <property type="component" value="Unassembled WGS sequence"/>
</dbReference>
<sequence length="139" mass="13770">MTNTSRITLATALMIASGLALTIGATALATYLLTADGTFAELVVVAGAAGTAIVTGIVGVWLHRLSTVVSAFATVGYLVVGATIFLGAVTTLQDAAAGGFANIGAGLLLLVGSVLAVPATALAVTLAAFYLRSRRYAVA</sequence>
<dbReference type="RefSeq" id="WP_311868160.1">
    <property type="nucleotide sequence ID" value="NZ_JAUZVT010000001.1"/>
</dbReference>
<evidence type="ECO:0000313" key="2">
    <source>
        <dbReference type="EMBL" id="MDT3329160.1"/>
    </source>
</evidence>
<feature type="transmembrane region" description="Helical" evidence="1">
    <location>
        <begin position="39"/>
        <end position="62"/>
    </location>
</feature>
<dbReference type="EMBL" id="JAUZVT010000001">
    <property type="protein sequence ID" value="MDT3329160.1"/>
    <property type="molecule type" value="Genomic_DNA"/>
</dbReference>
<feature type="transmembrane region" description="Helical" evidence="1">
    <location>
        <begin position="12"/>
        <end position="33"/>
    </location>
</feature>
<organism evidence="2 3">
    <name type="scientific">Microbacterium aquilitoris</name>
    <dbReference type="NCBI Taxonomy" id="3067307"/>
    <lineage>
        <taxon>Bacteria</taxon>
        <taxon>Bacillati</taxon>
        <taxon>Actinomycetota</taxon>
        <taxon>Actinomycetes</taxon>
        <taxon>Micrococcales</taxon>
        <taxon>Microbacteriaceae</taxon>
        <taxon>Microbacterium</taxon>
    </lineage>
</organism>
<evidence type="ECO:0000313" key="3">
    <source>
        <dbReference type="Proteomes" id="UP001262835"/>
    </source>
</evidence>
<keyword evidence="1" id="KW-0812">Transmembrane</keyword>